<evidence type="ECO:0000313" key="4">
    <source>
        <dbReference type="Proteomes" id="UP000741013"/>
    </source>
</evidence>
<proteinExistence type="predicted"/>
<dbReference type="InterPro" id="IPR052019">
    <property type="entry name" value="F420H2_bilvrd_red/Heme_oxyg"/>
</dbReference>
<sequence length="147" mass="15703">MAFSEEELAYLRSQPLARLSTVSADGQPDVVPVAFEVDGTGFWIGGGATVVHTRKVRNVAGGHDQVALVIDDLVSMEPFIARGIRVYGHAGAPQERVGMVGPGVYLRITPTVSWSWNLAGEPVGARWYEAVRRVHQVHSGGGSNIPG</sequence>
<comment type="caution">
    <text evidence="3">The sequence shown here is derived from an EMBL/GenBank/DDBJ whole genome shotgun (WGS) entry which is preliminary data.</text>
</comment>
<gene>
    <name evidence="3" type="ORF">JOM49_006079</name>
</gene>
<protein>
    <submittedName>
        <fullName evidence="3">Pyridoxamine 5'-phosphate oxidase family protein</fullName>
    </submittedName>
</protein>
<dbReference type="InterPro" id="IPR011576">
    <property type="entry name" value="Pyridox_Oxase_N"/>
</dbReference>
<dbReference type="SUPFAM" id="SSF50475">
    <property type="entry name" value="FMN-binding split barrel"/>
    <property type="match status" value="1"/>
</dbReference>
<evidence type="ECO:0000259" key="2">
    <source>
        <dbReference type="Pfam" id="PF01243"/>
    </source>
</evidence>
<dbReference type="InterPro" id="IPR012349">
    <property type="entry name" value="Split_barrel_FMN-bd"/>
</dbReference>
<dbReference type="NCBIfam" id="TIGR04023">
    <property type="entry name" value="PPOX_MSMEG_5819"/>
    <property type="match status" value="1"/>
</dbReference>
<evidence type="ECO:0000313" key="3">
    <source>
        <dbReference type="EMBL" id="MBP2184553.1"/>
    </source>
</evidence>
<dbReference type="Gene3D" id="2.30.110.10">
    <property type="entry name" value="Electron Transport, Fmn-binding Protein, Chain A"/>
    <property type="match status" value="1"/>
</dbReference>
<dbReference type="PANTHER" id="PTHR35176">
    <property type="entry name" value="HEME OXYGENASE HI_0854-RELATED"/>
    <property type="match status" value="1"/>
</dbReference>
<dbReference type="Proteomes" id="UP000741013">
    <property type="component" value="Unassembled WGS sequence"/>
</dbReference>
<dbReference type="RefSeq" id="WP_209667555.1">
    <property type="nucleotide sequence ID" value="NZ_JAGGMS010000001.1"/>
</dbReference>
<dbReference type="EMBL" id="JAGGMS010000001">
    <property type="protein sequence ID" value="MBP2184553.1"/>
    <property type="molecule type" value="Genomic_DNA"/>
</dbReference>
<name>A0ABS4Q0A4_9PSEU</name>
<dbReference type="PANTHER" id="PTHR35176:SF6">
    <property type="entry name" value="HEME OXYGENASE HI_0854-RELATED"/>
    <property type="match status" value="1"/>
</dbReference>
<dbReference type="InterPro" id="IPR024031">
    <property type="entry name" value="MSMEG_5819/OxyR"/>
</dbReference>
<feature type="domain" description="Pyridoxamine 5'-phosphate oxidase N-terminal" evidence="2">
    <location>
        <begin position="5"/>
        <end position="90"/>
    </location>
</feature>
<keyword evidence="4" id="KW-1185">Reference proteome</keyword>
<organism evidence="3 4">
    <name type="scientific">Amycolatopsis magusensis</name>
    <dbReference type="NCBI Taxonomy" id="882444"/>
    <lineage>
        <taxon>Bacteria</taxon>
        <taxon>Bacillati</taxon>
        <taxon>Actinomycetota</taxon>
        <taxon>Actinomycetes</taxon>
        <taxon>Pseudonocardiales</taxon>
        <taxon>Pseudonocardiaceae</taxon>
        <taxon>Amycolatopsis</taxon>
    </lineage>
</organism>
<accession>A0ABS4Q0A4</accession>
<reference evidence="3 4" key="1">
    <citation type="submission" date="2021-03" db="EMBL/GenBank/DDBJ databases">
        <title>Sequencing the genomes of 1000 actinobacteria strains.</title>
        <authorList>
            <person name="Klenk H.-P."/>
        </authorList>
    </citation>
    <scope>NUCLEOTIDE SEQUENCE [LARGE SCALE GENOMIC DNA]</scope>
    <source>
        <strain evidence="3 4">DSM 45510</strain>
    </source>
</reference>
<keyword evidence="1" id="KW-0560">Oxidoreductase</keyword>
<evidence type="ECO:0000256" key="1">
    <source>
        <dbReference type="ARBA" id="ARBA00023002"/>
    </source>
</evidence>
<dbReference type="Pfam" id="PF01243">
    <property type="entry name" value="PNPOx_N"/>
    <property type="match status" value="1"/>
</dbReference>